<evidence type="ECO:0000256" key="7">
    <source>
        <dbReference type="ARBA" id="ARBA00025526"/>
    </source>
</evidence>
<feature type="domain" description="Tr-type G" evidence="9">
    <location>
        <begin position="1"/>
        <end position="171"/>
    </location>
</feature>
<dbReference type="InterPro" id="IPR009001">
    <property type="entry name" value="Transl_elong_EF1A/Init_IF2_C"/>
</dbReference>
<dbReference type="SUPFAM" id="SSF46785">
    <property type="entry name" value="Winged helix' DNA-binding domain"/>
    <property type="match status" value="3"/>
</dbReference>
<dbReference type="InterPro" id="IPR036388">
    <property type="entry name" value="WH-like_DNA-bd_sf"/>
</dbReference>
<comment type="subcellular location">
    <subcellularLocation>
        <location evidence="1">Cytoplasm</location>
    </subcellularLocation>
</comment>
<dbReference type="InterPro" id="IPR000795">
    <property type="entry name" value="T_Tr_GTP-bd_dom"/>
</dbReference>
<dbReference type="EMBL" id="JBBPCO010000001">
    <property type="protein sequence ID" value="MEK8088378.1"/>
    <property type="molecule type" value="Genomic_DNA"/>
</dbReference>
<dbReference type="InterPro" id="IPR048931">
    <property type="entry name" value="WHD_2nd_SelB_bact"/>
</dbReference>
<sequence length="639" mass="69922">MIVGTAGHIDHGKTALIRALTGVETDRLKEEKACGISIDLGFAYQDLPDGEVLGFVDVPGHERFIHNMLAGATGIDEVLLVVAADDGPMPQTREHLQILDLLGLSRGVVALSKIDRVDPQRLMAAEAQTRDLLQGTALADAPIFPVSSQSGAGVAALRDHLHQAAMRLPPRGTQGGFRLAVDRVFTLAGSGIVVTGTVFSGRVQLGDRLLLSPAGLDLRVRGIHAQNRPASAGMVGQRCALNVSGPRLEKSMIQRGDWVLAPEAHAPTSKLDVQLQLSPEEARALRHWSAVHVHLAAAHCTGHVALLENDVLLPGEKAWARLVLDQEIAALHGDRFVLRDQSARRTLGGGWVVDAAPPARHARRPERLQALHALSLSKPDQALNELLALQPGGVDLNAFCRNRNLHTFEAAALLEQMPMRQVAGFGFAPGHWQARKDEFCAALDSYHEQQPDVPGATAGLLRSRLTGFPPPELVTALIEELLAQGEIIRDGPWLHRPAYRARLSDADEALWLRIAPILSETGFQPPRVRDLARMLEQDEDRIRQCLRRLARLGQVLAVAHDHYFPRARVAELAAIVEQLAQAQERFSVTAYRDRIGIGRKLSIHILEFFDRCGLTRRRGDWRELRQPASNLFGRPAAGE</sequence>
<proteinExistence type="predicted"/>
<comment type="caution">
    <text evidence="10">The sequence shown here is derived from an EMBL/GenBank/DDBJ whole genome shotgun (WGS) entry which is preliminary data.</text>
</comment>
<dbReference type="Pfam" id="PF21214">
    <property type="entry name" value="WHD_2nd_SelB_bact"/>
    <property type="match status" value="1"/>
</dbReference>
<dbReference type="Pfam" id="PF25461">
    <property type="entry name" value="Beta-barrel_SelB"/>
    <property type="match status" value="1"/>
</dbReference>
<dbReference type="SUPFAM" id="SSF50447">
    <property type="entry name" value="Translation proteins"/>
    <property type="match status" value="1"/>
</dbReference>
<keyword evidence="10" id="KW-0251">Elongation factor</keyword>
<dbReference type="SUPFAM" id="SSF50465">
    <property type="entry name" value="EF-Tu/eEF-1alpha/eIF2-gamma C-terminal domain"/>
    <property type="match status" value="1"/>
</dbReference>
<dbReference type="InterPro" id="IPR050055">
    <property type="entry name" value="EF-Tu_GTPase"/>
</dbReference>
<evidence type="ECO:0000313" key="11">
    <source>
        <dbReference type="Proteomes" id="UP001446205"/>
    </source>
</evidence>
<gene>
    <name evidence="10" type="primary">selB</name>
    <name evidence="10" type="ORF">WOB96_01240</name>
</gene>
<dbReference type="InterPro" id="IPR004161">
    <property type="entry name" value="EFTu-like_2"/>
</dbReference>
<dbReference type="InterPro" id="IPR036390">
    <property type="entry name" value="WH_DNA-bd_sf"/>
</dbReference>
<keyword evidence="5" id="KW-0648">Protein biosynthesis</keyword>
<name>A0ABU9D7B0_9PROT</name>
<evidence type="ECO:0000256" key="3">
    <source>
        <dbReference type="ARBA" id="ARBA00022490"/>
    </source>
</evidence>
<keyword evidence="11" id="KW-1185">Reference proteome</keyword>
<dbReference type="Pfam" id="PF00009">
    <property type="entry name" value="GTP_EFTU"/>
    <property type="match status" value="1"/>
</dbReference>
<dbReference type="Pfam" id="PF03144">
    <property type="entry name" value="GTP_EFTU_D2"/>
    <property type="match status" value="1"/>
</dbReference>
<evidence type="ECO:0000256" key="4">
    <source>
        <dbReference type="ARBA" id="ARBA00022741"/>
    </source>
</evidence>
<evidence type="ECO:0000259" key="9">
    <source>
        <dbReference type="PROSITE" id="PS51722"/>
    </source>
</evidence>
<dbReference type="NCBIfam" id="TIGR00475">
    <property type="entry name" value="selB"/>
    <property type="match status" value="1"/>
</dbReference>
<organism evidence="10 11">
    <name type="scientific">Thermithiobacillus plumbiphilus</name>
    <dbReference type="NCBI Taxonomy" id="1729899"/>
    <lineage>
        <taxon>Bacteria</taxon>
        <taxon>Pseudomonadati</taxon>
        <taxon>Pseudomonadota</taxon>
        <taxon>Acidithiobacillia</taxon>
        <taxon>Acidithiobacillales</taxon>
        <taxon>Thermithiobacillaceae</taxon>
        <taxon>Thermithiobacillus</taxon>
    </lineage>
</organism>
<evidence type="ECO:0000313" key="10">
    <source>
        <dbReference type="EMBL" id="MEK8088378.1"/>
    </source>
</evidence>
<reference evidence="10 11" key="1">
    <citation type="submission" date="2024-04" db="EMBL/GenBank/DDBJ databases">
        <authorList>
            <person name="Abashina T."/>
            <person name="Shaikin A."/>
        </authorList>
    </citation>
    <scope>NUCLEOTIDE SEQUENCE [LARGE SCALE GENOMIC DNA]</scope>
    <source>
        <strain evidence="10 11">AAFK</strain>
    </source>
</reference>
<dbReference type="SUPFAM" id="SSF52540">
    <property type="entry name" value="P-loop containing nucleoside triphosphate hydrolases"/>
    <property type="match status" value="1"/>
</dbReference>
<dbReference type="InterPro" id="IPR004535">
    <property type="entry name" value="Transl_elong_SelB"/>
</dbReference>
<dbReference type="InterPro" id="IPR057335">
    <property type="entry name" value="Beta-barrel_SelB"/>
</dbReference>
<dbReference type="PROSITE" id="PS51722">
    <property type="entry name" value="G_TR_2"/>
    <property type="match status" value="1"/>
</dbReference>
<dbReference type="Pfam" id="PF09106">
    <property type="entry name" value="WHD_2nd_SelB"/>
    <property type="match status" value="1"/>
</dbReference>
<dbReference type="InterPro" id="IPR027417">
    <property type="entry name" value="P-loop_NTPase"/>
</dbReference>
<evidence type="ECO:0000256" key="8">
    <source>
        <dbReference type="ARBA" id="ARBA00031615"/>
    </source>
</evidence>
<protein>
    <recommendedName>
        <fullName evidence="2">Selenocysteine-specific elongation factor</fullName>
    </recommendedName>
    <alternativeName>
        <fullName evidence="8">SelB translation factor</fullName>
    </alternativeName>
</protein>
<evidence type="ECO:0000256" key="2">
    <source>
        <dbReference type="ARBA" id="ARBA00015953"/>
    </source>
</evidence>
<accession>A0ABU9D7B0</accession>
<dbReference type="Gene3D" id="3.40.50.300">
    <property type="entry name" value="P-loop containing nucleotide triphosphate hydrolases"/>
    <property type="match status" value="1"/>
</dbReference>
<dbReference type="Pfam" id="PF09107">
    <property type="entry name" value="WHD_3rd_SelB"/>
    <property type="match status" value="1"/>
</dbReference>
<dbReference type="GO" id="GO:0003746">
    <property type="term" value="F:translation elongation factor activity"/>
    <property type="evidence" value="ECO:0007669"/>
    <property type="project" value="UniProtKB-KW"/>
</dbReference>
<keyword evidence="6" id="KW-0342">GTP-binding</keyword>
<dbReference type="RefSeq" id="WP_341369442.1">
    <property type="nucleotide sequence ID" value="NZ_JBBPCO010000001.1"/>
</dbReference>
<dbReference type="InterPro" id="IPR015191">
    <property type="entry name" value="SelB_WHD4"/>
</dbReference>
<dbReference type="CDD" id="cd15491">
    <property type="entry name" value="selB_III"/>
    <property type="match status" value="1"/>
</dbReference>
<keyword evidence="4" id="KW-0547">Nucleotide-binding</keyword>
<dbReference type="Gene3D" id="2.40.30.10">
    <property type="entry name" value="Translation factors"/>
    <property type="match status" value="1"/>
</dbReference>
<evidence type="ECO:0000256" key="1">
    <source>
        <dbReference type="ARBA" id="ARBA00004496"/>
    </source>
</evidence>
<keyword evidence="3" id="KW-0963">Cytoplasm</keyword>
<dbReference type="Gene3D" id="1.10.10.10">
    <property type="entry name" value="Winged helix-like DNA-binding domain superfamily/Winged helix DNA-binding domain"/>
    <property type="match status" value="3"/>
</dbReference>
<comment type="function">
    <text evidence="7">Translation factor necessary for the incorporation of selenocysteine into proteins. It probably replaces EF-Tu for the insertion of selenocysteine directed by the UGA codon. SelB binds GTP and GDP.</text>
</comment>
<evidence type="ECO:0000256" key="6">
    <source>
        <dbReference type="ARBA" id="ARBA00023134"/>
    </source>
</evidence>
<dbReference type="PANTHER" id="PTHR43721">
    <property type="entry name" value="ELONGATION FACTOR TU-RELATED"/>
    <property type="match status" value="1"/>
</dbReference>
<evidence type="ECO:0000256" key="5">
    <source>
        <dbReference type="ARBA" id="ARBA00022917"/>
    </source>
</evidence>
<dbReference type="Proteomes" id="UP001446205">
    <property type="component" value="Unassembled WGS sequence"/>
</dbReference>
<dbReference type="PANTHER" id="PTHR43721:SF22">
    <property type="entry name" value="ELONGATION FACTOR TU, MITOCHONDRIAL"/>
    <property type="match status" value="1"/>
</dbReference>
<dbReference type="InterPro" id="IPR009000">
    <property type="entry name" value="Transl_B-barrel_sf"/>
</dbReference>
<dbReference type="CDD" id="cd04171">
    <property type="entry name" value="SelB"/>
    <property type="match status" value="1"/>
</dbReference>
<dbReference type="InterPro" id="IPR015190">
    <property type="entry name" value="Elong_fac_SelB-wing-hlx_typ-2"/>
</dbReference>
<dbReference type="PRINTS" id="PR00315">
    <property type="entry name" value="ELONGATNFCT"/>
</dbReference>